<dbReference type="Pfam" id="PF00149">
    <property type="entry name" value="Metallophos"/>
    <property type="match status" value="1"/>
</dbReference>
<accession>A0A6J4VK17</accession>
<gene>
    <name evidence="3" type="ORF">AVDCRST_MAG19-3863</name>
</gene>
<dbReference type="GO" id="GO:0016787">
    <property type="term" value="F:hydrolase activity"/>
    <property type="evidence" value="ECO:0007669"/>
    <property type="project" value="InterPro"/>
</dbReference>
<name>A0A6J4VK17_9BACT</name>
<organism evidence="3">
    <name type="scientific">uncultured Thermomicrobiales bacterium</name>
    <dbReference type="NCBI Taxonomy" id="1645740"/>
    <lineage>
        <taxon>Bacteria</taxon>
        <taxon>Pseudomonadati</taxon>
        <taxon>Thermomicrobiota</taxon>
        <taxon>Thermomicrobia</taxon>
        <taxon>Thermomicrobiales</taxon>
        <taxon>environmental samples</taxon>
    </lineage>
</organism>
<evidence type="ECO:0000313" key="3">
    <source>
        <dbReference type="EMBL" id="CAA9580247.1"/>
    </source>
</evidence>
<dbReference type="InterPro" id="IPR004843">
    <property type="entry name" value="Calcineurin-like_PHP"/>
</dbReference>
<dbReference type="AlphaFoldDB" id="A0A6J4VK17"/>
<feature type="domain" description="Calcineurin-like phosphoesterase" evidence="2">
    <location>
        <begin position="44"/>
        <end position="203"/>
    </location>
</feature>
<dbReference type="Gene3D" id="3.60.21.10">
    <property type="match status" value="1"/>
</dbReference>
<dbReference type="SUPFAM" id="SSF56300">
    <property type="entry name" value="Metallo-dependent phosphatases"/>
    <property type="match status" value="1"/>
</dbReference>
<dbReference type="InterPro" id="IPR029052">
    <property type="entry name" value="Metallo-depent_PP-like"/>
</dbReference>
<sequence length="272" mass="30414">MSTDPTDRNPPTAREAGGRSFQALAVSDEIDARIHSATVRQRMGHVDLVLGCGDLPARYLEFLVDALNKPLYFVLGNHAEELTRGGERGKRHRPLGGIDLGGRVVRDEGTGLILAGFPGSPRYGENEPAQYDEWEVYWMMGRMAPRLLWNRLRHGRALDVLVTHSPPRDINDRQDKAHRGFTALRSFLRWFRPAYHLHGHVHLYDRSQPFEARFAETQVVNVFPYRVVELTVAERRAGPIAVPAPVPPHDRSAVAGSPQDWIPDSGAGRGSP</sequence>
<reference evidence="3" key="1">
    <citation type="submission" date="2020-02" db="EMBL/GenBank/DDBJ databases">
        <authorList>
            <person name="Meier V. D."/>
        </authorList>
    </citation>
    <scope>NUCLEOTIDE SEQUENCE</scope>
    <source>
        <strain evidence="3">AVDCRST_MAG19</strain>
    </source>
</reference>
<dbReference type="EMBL" id="CADCWL010000214">
    <property type="protein sequence ID" value="CAA9580247.1"/>
    <property type="molecule type" value="Genomic_DNA"/>
</dbReference>
<evidence type="ECO:0000259" key="2">
    <source>
        <dbReference type="Pfam" id="PF00149"/>
    </source>
</evidence>
<proteinExistence type="predicted"/>
<feature type="region of interest" description="Disordered" evidence="1">
    <location>
        <begin position="243"/>
        <end position="272"/>
    </location>
</feature>
<protein>
    <recommendedName>
        <fullName evidence="2">Calcineurin-like phosphoesterase domain-containing protein</fullName>
    </recommendedName>
</protein>
<evidence type="ECO:0000256" key="1">
    <source>
        <dbReference type="SAM" id="MobiDB-lite"/>
    </source>
</evidence>